<dbReference type="AlphaFoldDB" id="A0A653BXE7"/>
<gene>
    <name evidence="2" type="ORF">CALMAC_LOCUS4294</name>
</gene>
<reference evidence="2 3" key="1">
    <citation type="submission" date="2019-01" db="EMBL/GenBank/DDBJ databases">
        <authorList>
            <person name="Sayadi A."/>
        </authorList>
    </citation>
    <scope>NUCLEOTIDE SEQUENCE [LARGE SCALE GENOMIC DNA]</scope>
</reference>
<feature type="compositionally biased region" description="Polar residues" evidence="1">
    <location>
        <begin position="95"/>
        <end position="107"/>
    </location>
</feature>
<name>A0A653BXE7_CALMS</name>
<keyword evidence="3" id="KW-1185">Reference proteome</keyword>
<organism evidence="2 3">
    <name type="scientific">Callosobruchus maculatus</name>
    <name type="common">Southern cowpea weevil</name>
    <name type="synonym">Pulse bruchid</name>
    <dbReference type="NCBI Taxonomy" id="64391"/>
    <lineage>
        <taxon>Eukaryota</taxon>
        <taxon>Metazoa</taxon>
        <taxon>Ecdysozoa</taxon>
        <taxon>Arthropoda</taxon>
        <taxon>Hexapoda</taxon>
        <taxon>Insecta</taxon>
        <taxon>Pterygota</taxon>
        <taxon>Neoptera</taxon>
        <taxon>Endopterygota</taxon>
        <taxon>Coleoptera</taxon>
        <taxon>Polyphaga</taxon>
        <taxon>Cucujiformia</taxon>
        <taxon>Chrysomeloidea</taxon>
        <taxon>Chrysomelidae</taxon>
        <taxon>Bruchinae</taxon>
        <taxon>Bruchini</taxon>
        <taxon>Callosobruchus</taxon>
    </lineage>
</organism>
<feature type="non-terminal residue" evidence="2">
    <location>
        <position position="1"/>
    </location>
</feature>
<dbReference type="OrthoDB" id="6779362at2759"/>
<feature type="region of interest" description="Disordered" evidence="1">
    <location>
        <begin position="1"/>
        <end position="147"/>
    </location>
</feature>
<dbReference type="Proteomes" id="UP000410492">
    <property type="component" value="Unassembled WGS sequence"/>
</dbReference>
<evidence type="ECO:0000313" key="3">
    <source>
        <dbReference type="Proteomes" id="UP000410492"/>
    </source>
</evidence>
<accession>A0A653BXE7</accession>
<feature type="compositionally biased region" description="Basic and acidic residues" evidence="1">
    <location>
        <begin position="12"/>
        <end position="30"/>
    </location>
</feature>
<protein>
    <submittedName>
        <fullName evidence="2">Uncharacterized protein</fullName>
    </submittedName>
</protein>
<feature type="compositionally biased region" description="Basic and acidic residues" evidence="1">
    <location>
        <begin position="132"/>
        <end position="147"/>
    </location>
</feature>
<dbReference type="EMBL" id="CAACVG010006173">
    <property type="protein sequence ID" value="VEN39951.1"/>
    <property type="molecule type" value="Genomic_DNA"/>
</dbReference>
<evidence type="ECO:0000313" key="2">
    <source>
        <dbReference type="EMBL" id="VEN39951.1"/>
    </source>
</evidence>
<sequence>DENATTLAPKENSPHVKRSPEHEEAYKEANEDALVSTSPGVPESATSEPKKARRRRSVEHDENATTSAPKENSPHVKRSPEHEEPHKEAKEDALESSSPGVPESTTPEPKRARGRRAVENDENATTSAPKENSPHMKRSPEHEEAHK</sequence>
<feature type="compositionally biased region" description="Basic and acidic residues" evidence="1">
    <location>
        <begin position="72"/>
        <end position="93"/>
    </location>
</feature>
<feature type="compositionally biased region" description="Basic and acidic residues" evidence="1">
    <location>
        <begin position="108"/>
        <end position="119"/>
    </location>
</feature>
<proteinExistence type="predicted"/>
<evidence type="ECO:0000256" key="1">
    <source>
        <dbReference type="SAM" id="MobiDB-lite"/>
    </source>
</evidence>
<feature type="non-terminal residue" evidence="2">
    <location>
        <position position="147"/>
    </location>
</feature>
<feature type="compositionally biased region" description="Polar residues" evidence="1">
    <location>
        <begin position="35"/>
        <end position="47"/>
    </location>
</feature>